<dbReference type="NCBIfam" id="NF003302">
    <property type="entry name" value="PRK04302.1"/>
    <property type="match status" value="1"/>
</dbReference>
<dbReference type="Gene3D" id="3.20.20.70">
    <property type="entry name" value="Aldolase class I"/>
    <property type="match status" value="1"/>
</dbReference>
<dbReference type="PANTHER" id="PTHR21139:SF42">
    <property type="entry name" value="TRIOSEPHOSPHATE ISOMERASE"/>
    <property type="match status" value="1"/>
</dbReference>
<keyword evidence="3 5" id="KW-0324">Glycolysis</keyword>
<dbReference type="GO" id="GO:0019563">
    <property type="term" value="P:glycerol catabolic process"/>
    <property type="evidence" value="ECO:0007669"/>
    <property type="project" value="TreeGrafter"/>
</dbReference>
<feature type="active site" description="Electrophile" evidence="5">
    <location>
        <position position="97"/>
    </location>
</feature>
<comment type="pathway">
    <text evidence="5 6">Carbohydrate degradation; glycolysis; D-glyceraldehyde 3-phosphate from glycerone phosphate: step 1/1.</text>
</comment>
<comment type="similarity">
    <text evidence="5 6">Belongs to the triosephosphate isomerase family.</text>
</comment>
<dbReference type="PANTHER" id="PTHR21139">
    <property type="entry name" value="TRIOSEPHOSPHATE ISOMERASE"/>
    <property type="match status" value="1"/>
</dbReference>
<dbReference type="NCBIfam" id="TIGR00419">
    <property type="entry name" value="tim"/>
    <property type="match status" value="1"/>
</dbReference>
<evidence type="ECO:0000256" key="3">
    <source>
        <dbReference type="ARBA" id="ARBA00023152"/>
    </source>
</evidence>
<dbReference type="Proteomes" id="UP000001037">
    <property type="component" value="Chromosome"/>
</dbReference>
<protein>
    <recommendedName>
        <fullName evidence="5 6">Triosephosphate isomerase</fullName>
        <shortName evidence="5">TIM</shortName>
        <shortName evidence="5">TPI</shortName>
        <ecNumber evidence="5 6">5.3.1.1</ecNumber>
    </recommendedName>
    <alternativeName>
        <fullName evidence="5">Triose-phosphate isomerase</fullName>
    </alternativeName>
</protein>
<keyword evidence="2 5" id="KW-0963">Cytoplasm</keyword>
<organism evidence="7 8">
    <name type="scientific">Pyrolobus fumarii (strain DSM 11204 / 1A)</name>
    <dbReference type="NCBI Taxonomy" id="694429"/>
    <lineage>
        <taxon>Archaea</taxon>
        <taxon>Thermoproteota</taxon>
        <taxon>Thermoprotei</taxon>
        <taxon>Desulfurococcales</taxon>
        <taxon>Pyrodictiaceae</taxon>
        <taxon>Pyrolobus</taxon>
    </lineage>
</organism>
<feature type="active site" description="Proton acceptor" evidence="5">
    <location>
        <position position="145"/>
    </location>
</feature>
<dbReference type="GO" id="GO:0004807">
    <property type="term" value="F:triose-phosphate isomerase activity"/>
    <property type="evidence" value="ECO:0007669"/>
    <property type="project" value="UniProtKB-UniRule"/>
</dbReference>
<keyword evidence="1 5" id="KW-0312">Gluconeogenesis</keyword>
<feature type="binding site" evidence="5">
    <location>
        <begin position="206"/>
        <end position="207"/>
    </location>
    <ligand>
        <name>substrate</name>
    </ligand>
</feature>
<comment type="subunit">
    <text evidence="5">Homotetramer; dimer of dimers.</text>
</comment>
<dbReference type="KEGG" id="pfm:Pyrfu_0889"/>
<dbReference type="eggNOG" id="arCOG01087">
    <property type="taxonomic scope" value="Archaea"/>
</dbReference>
<dbReference type="GO" id="GO:0006096">
    <property type="term" value="P:glycolytic process"/>
    <property type="evidence" value="ECO:0007669"/>
    <property type="project" value="UniProtKB-UniRule"/>
</dbReference>
<dbReference type="SUPFAM" id="SSF51351">
    <property type="entry name" value="Triosephosphate isomerase (TIM)"/>
    <property type="match status" value="1"/>
</dbReference>
<dbReference type="GO" id="GO:0046166">
    <property type="term" value="P:glyceraldehyde-3-phosphate biosynthetic process"/>
    <property type="evidence" value="ECO:0007669"/>
    <property type="project" value="TreeGrafter"/>
</dbReference>
<dbReference type="InterPro" id="IPR035990">
    <property type="entry name" value="TIM_sf"/>
</dbReference>
<name>G0EE64_PYRF1</name>
<dbReference type="SMR" id="G0EE64"/>
<evidence type="ECO:0000256" key="5">
    <source>
        <dbReference type="HAMAP-Rule" id="MF_00147"/>
    </source>
</evidence>
<evidence type="ECO:0000256" key="6">
    <source>
        <dbReference type="RuleBase" id="RU363013"/>
    </source>
</evidence>
<evidence type="ECO:0000313" key="7">
    <source>
        <dbReference type="EMBL" id="AEM38758.1"/>
    </source>
</evidence>
<feature type="binding site" evidence="5">
    <location>
        <begin position="10"/>
        <end position="12"/>
    </location>
    <ligand>
        <name>substrate</name>
    </ligand>
</feature>
<keyword evidence="4 5" id="KW-0413">Isomerase</keyword>
<dbReference type="InterPro" id="IPR020861">
    <property type="entry name" value="Triosephosphate_isomerase_AS"/>
</dbReference>
<comment type="catalytic activity">
    <reaction evidence="5 6">
        <text>D-glyceraldehyde 3-phosphate = dihydroxyacetone phosphate</text>
        <dbReference type="Rhea" id="RHEA:18585"/>
        <dbReference type="ChEBI" id="CHEBI:57642"/>
        <dbReference type="ChEBI" id="CHEBI:59776"/>
        <dbReference type="EC" id="5.3.1.1"/>
    </reaction>
</comment>
<dbReference type="HOGENOM" id="CLU_104921_0_0_2"/>
<dbReference type="GO" id="GO:0005829">
    <property type="term" value="C:cytosol"/>
    <property type="evidence" value="ECO:0007669"/>
    <property type="project" value="TreeGrafter"/>
</dbReference>
<dbReference type="GeneID" id="11139363"/>
<dbReference type="PROSITE" id="PS51440">
    <property type="entry name" value="TIM_2"/>
    <property type="match status" value="1"/>
</dbReference>
<evidence type="ECO:0000256" key="4">
    <source>
        <dbReference type="ARBA" id="ARBA00023235"/>
    </source>
</evidence>
<dbReference type="UniPathway" id="UPA00109">
    <property type="reaction ID" value="UER00189"/>
</dbReference>
<dbReference type="InterPro" id="IPR000652">
    <property type="entry name" value="Triosephosphate_isomerase"/>
</dbReference>
<reference evidence="7 8" key="1">
    <citation type="journal article" date="2011" name="Stand. Genomic Sci.">
        <title>Complete genome sequence of the hyperthermophilic chemolithoautotroph Pyrolobus fumarii type strain (1A).</title>
        <authorList>
            <person name="Anderson I."/>
            <person name="Goker M."/>
            <person name="Nolan M."/>
            <person name="Lucas S."/>
            <person name="Hammon N."/>
            <person name="Deshpande S."/>
            <person name="Cheng J.F."/>
            <person name="Tapia R."/>
            <person name="Han C."/>
            <person name="Goodwin L."/>
            <person name="Pitluck S."/>
            <person name="Huntemann M."/>
            <person name="Liolios K."/>
            <person name="Ivanova N."/>
            <person name="Pagani I."/>
            <person name="Mavromatis K."/>
            <person name="Ovchinikova G."/>
            <person name="Pati A."/>
            <person name="Chen A."/>
            <person name="Palaniappan K."/>
            <person name="Land M."/>
            <person name="Hauser L."/>
            <person name="Brambilla E.M."/>
            <person name="Huber H."/>
            <person name="Yasawong M."/>
            <person name="Rohde M."/>
            <person name="Spring S."/>
            <person name="Abt B."/>
            <person name="Sikorski J."/>
            <person name="Wirth R."/>
            <person name="Detter J.C."/>
            <person name="Woyke T."/>
            <person name="Bristow J."/>
            <person name="Eisen J.A."/>
            <person name="Markowitz V."/>
            <person name="Hugenholtz P."/>
            <person name="Kyrpides N.C."/>
            <person name="Klenk H.P."/>
            <person name="Lapidus A."/>
        </authorList>
    </citation>
    <scope>NUCLEOTIDE SEQUENCE [LARGE SCALE GENOMIC DNA]</scope>
    <source>
        <strain evidence="8">DSM 11204 / 1A</strain>
    </source>
</reference>
<comment type="function">
    <text evidence="5">Involved in the gluconeogenesis. Catalyzes stereospecifically the conversion of dihydroxyacetone phosphate (DHAP) to D-glyceraldehyde-3-phosphate (G3P).</text>
</comment>
<dbReference type="RefSeq" id="WP_014026435.1">
    <property type="nucleotide sequence ID" value="NC_015931.1"/>
</dbReference>
<dbReference type="PROSITE" id="PS00171">
    <property type="entry name" value="TIM_1"/>
    <property type="match status" value="1"/>
</dbReference>
<proteinExistence type="inferred from homology"/>
<dbReference type="InterPro" id="IPR013785">
    <property type="entry name" value="Aldolase_TIM"/>
</dbReference>
<dbReference type="CDD" id="cd00311">
    <property type="entry name" value="TIM"/>
    <property type="match status" value="1"/>
</dbReference>
<dbReference type="EC" id="5.3.1.1" evidence="5 6"/>
<dbReference type="Pfam" id="PF00121">
    <property type="entry name" value="TIM"/>
    <property type="match status" value="1"/>
</dbReference>
<feature type="binding site" evidence="5">
    <location>
        <position position="150"/>
    </location>
    <ligand>
        <name>substrate</name>
    </ligand>
</feature>
<gene>
    <name evidence="5" type="primary">tpiA</name>
    <name evidence="7" type="ordered locus">Pyrfu_0889</name>
</gene>
<dbReference type="OrthoDB" id="9465at2157"/>
<comment type="subcellular location">
    <subcellularLocation>
        <location evidence="5 6">Cytoplasm</location>
    </subcellularLocation>
</comment>
<dbReference type="GO" id="GO:0006094">
    <property type="term" value="P:gluconeogenesis"/>
    <property type="evidence" value="ECO:0007669"/>
    <property type="project" value="UniProtKB-UniRule"/>
</dbReference>
<dbReference type="UniPathway" id="UPA00138"/>
<dbReference type="InterPro" id="IPR022891">
    <property type="entry name" value="Triosephosphate_isomerase_arc"/>
</dbReference>
<evidence type="ECO:0000256" key="2">
    <source>
        <dbReference type="ARBA" id="ARBA00022490"/>
    </source>
</evidence>
<evidence type="ECO:0000256" key="1">
    <source>
        <dbReference type="ARBA" id="ARBA00022432"/>
    </source>
</evidence>
<dbReference type="EMBL" id="CP002838">
    <property type="protein sequence ID" value="AEM38758.1"/>
    <property type="molecule type" value="Genomic_DNA"/>
</dbReference>
<keyword evidence="8" id="KW-1185">Reference proteome</keyword>
<comment type="pathway">
    <text evidence="5 6">Carbohydrate biosynthesis; gluconeogenesis.</text>
</comment>
<sequence length="230" mass="24641">MRDVYILAVNFKVYPSAFGRRALEVVKAAERVAREFEGTVSVIIAPPHTEIARISSSVERVIVYAQHVDPVEPGAHTGSVPVEAVKEAGARGSLVNHSERKLRLDEIERVVERLKVVGLEQLVCADTPRAAAAIAVFEPTYVAVEPPELIGTGIAVSRAKPEVVTKAVESVTRVSPNVPVLVGAGIVSREDARRSVELGARGVLVASAVMKAADPYAKMRELAEGLAPRR</sequence>
<dbReference type="FunCoup" id="G0EE64">
    <property type="interactions" value="146"/>
</dbReference>
<dbReference type="HAMAP" id="MF_00147_A">
    <property type="entry name" value="TIM_A"/>
    <property type="match status" value="1"/>
</dbReference>
<dbReference type="STRING" id="694429.Pyrfu_0889"/>
<dbReference type="InParanoid" id="G0EE64"/>
<dbReference type="AlphaFoldDB" id="G0EE64"/>
<accession>G0EE64</accession>
<evidence type="ECO:0000313" key="8">
    <source>
        <dbReference type="Proteomes" id="UP000001037"/>
    </source>
</evidence>
<feature type="binding site" evidence="5">
    <location>
        <position position="185"/>
    </location>
    <ligand>
        <name>substrate</name>
    </ligand>
</feature>